<dbReference type="PROSITE" id="PS51257">
    <property type="entry name" value="PROKAR_LIPOPROTEIN"/>
    <property type="match status" value="1"/>
</dbReference>
<protein>
    <submittedName>
        <fullName evidence="2">Lipoprotein, LppA</fullName>
    </submittedName>
</protein>
<dbReference type="EMBL" id="LR214972">
    <property type="protein sequence ID" value="VEU62526.1"/>
    <property type="molecule type" value="Genomic_DNA"/>
</dbReference>
<dbReference type="NCBIfam" id="NF045959">
    <property type="entry name" value="LppA_rel_LP"/>
    <property type="match status" value="1"/>
</dbReference>
<feature type="compositionally biased region" description="Basic and acidic residues" evidence="1">
    <location>
        <begin position="77"/>
        <end position="102"/>
    </location>
</feature>
<name>A0A449AC66_9BACT</name>
<dbReference type="Proteomes" id="UP000289952">
    <property type="component" value="Chromosome"/>
</dbReference>
<dbReference type="RefSeq" id="WP_165001827.1">
    <property type="nucleotide sequence ID" value="NZ_LR214972.1"/>
</dbReference>
<reference evidence="2 3" key="1">
    <citation type="submission" date="2019-01" db="EMBL/GenBank/DDBJ databases">
        <authorList>
            <consortium name="Pathogen Informatics"/>
        </authorList>
    </citation>
    <scope>NUCLEOTIDE SEQUENCE [LARGE SCALE GENOMIC DNA]</scope>
    <source>
        <strain evidence="2 3">NCTC10118</strain>
    </source>
</reference>
<feature type="region of interest" description="Disordered" evidence="1">
    <location>
        <begin position="37"/>
        <end position="162"/>
    </location>
</feature>
<sequence>MKFQTKKFIKKSFFLSLITPLVLVSSCTNSKISNLIEQKPKKSKDSTNSSLKPLADDEPKPVIPAPNNVIKTNKTPLKPEEPKENNSDNTKKENNLNNDKNDNSINDNTKKTNNNDSIKTQNQSDNTNTTQEPKKTDKAEKITKKEENKELNKQKNQSKNDLDNKEINFEDLNNLNLNIKIKIKQYQSFDALSFYHHIKENYNALISLLEIPEQIYSKYNISLENYANLNINNETGVIDNILIKFQLQNSNANNILNFKLQGFKIKNIKQINPKENFLIKQELETYKYMLQLYPSLIASFLIWNKNDQAQETLRLNQINNSNYNFEALVNQNVGEYFNDQNIVLNPALPHLFLKINESHETKYDFKITGIKANDLLGTLEIQVNIFDRSDTVQEYPDLTKTFSFNNFASLSLNSDDFDLTIDNNTFETNISKYKNFIKKIKEIYDQNKHNKTNQDITSQISSFNLQALKQSIFNSLAYYFKNNLYSSKSVNLLVKDLFAWEQNIALYPFLSKYDQDNLTDLALKLVLNDNHDLEVIIEGNYKLFPFVADSFSDLNHLTFASEFIAKSFRYKLNLNKLILGNNAS</sequence>
<evidence type="ECO:0000313" key="3">
    <source>
        <dbReference type="Proteomes" id="UP000289952"/>
    </source>
</evidence>
<gene>
    <name evidence="2" type="ORF">NCTC10118_00044</name>
</gene>
<keyword evidence="2" id="KW-0449">Lipoprotein</keyword>
<evidence type="ECO:0000256" key="1">
    <source>
        <dbReference type="SAM" id="MobiDB-lite"/>
    </source>
</evidence>
<accession>A0A449AC66</accession>
<feature type="compositionally biased region" description="Basic and acidic residues" evidence="1">
    <location>
        <begin position="132"/>
        <end position="162"/>
    </location>
</feature>
<keyword evidence="3" id="KW-1185">Reference proteome</keyword>
<proteinExistence type="predicted"/>
<evidence type="ECO:0000313" key="2">
    <source>
        <dbReference type="EMBL" id="VEU62526.1"/>
    </source>
</evidence>
<dbReference type="AlphaFoldDB" id="A0A449AC66"/>
<organism evidence="2 3">
    <name type="scientific">Mycoplasmopsis bovirhinis</name>
    <dbReference type="NCBI Taxonomy" id="29553"/>
    <lineage>
        <taxon>Bacteria</taxon>
        <taxon>Bacillati</taxon>
        <taxon>Mycoplasmatota</taxon>
        <taxon>Mycoplasmoidales</taxon>
        <taxon>Metamycoplasmataceae</taxon>
        <taxon>Mycoplasmopsis</taxon>
    </lineage>
</organism>
<feature type="compositionally biased region" description="Low complexity" evidence="1">
    <location>
        <begin position="103"/>
        <end position="131"/>
    </location>
</feature>